<comment type="caution">
    <text evidence="2">The sequence shown here is derived from an EMBL/GenBank/DDBJ whole genome shotgun (WGS) entry which is preliminary data.</text>
</comment>
<dbReference type="PANTHER" id="PTHR33076">
    <property type="entry name" value="NON-SPECIFIC LIPID-TRANSFER PROTEIN 2-RELATED"/>
    <property type="match status" value="1"/>
</dbReference>
<dbReference type="Pfam" id="PF00234">
    <property type="entry name" value="Tryp_alpha_amyl"/>
    <property type="match status" value="1"/>
</dbReference>
<dbReference type="GO" id="GO:0008289">
    <property type="term" value="F:lipid binding"/>
    <property type="evidence" value="ECO:0007669"/>
    <property type="project" value="InterPro"/>
</dbReference>
<reference evidence="2" key="1">
    <citation type="submission" date="2022-08" db="EMBL/GenBank/DDBJ databases">
        <authorList>
            <person name="Marques A."/>
        </authorList>
    </citation>
    <scope>NUCLEOTIDE SEQUENCE</scope>
    <source>
        <strain evidence="2">RhyPub2mFocal</strain>
        <tissue evidence="2">Leaves</tissue>
    </source>
</reference>
<dbReference type="PRINTS" id="PR00382">
    <property type="entry name" value="LIPIDTRNSFER"/>
</dbReference>
<feature type="domain" description="Bifunctional inhibitor/plant lipid transfer protein/seed storage helical" evidence="1">
    <location>
        <begin position="60"/>
        <end position="138"/>
    </location>
</feature>
<dbReference type="GO" id="GO:0006869">
    <property type="term" value="P:lipid transport"/>
    <property type="evidence" value="ECO:0007669"/>
    <property type="project" value="InterPro"/>
</dbReference>
<evidence type="ECO:0000313" key="3">
    <source>
        <dbReference type="Proteomes" id="UP001140206"/>
    </source>
</evidence>
<dbReference type="CDD" id="cd01960">
    <property type="entry name" value="nsLTP1"/>
    <property type="match status" value="1"/>
</dbReference>
<dbReference type="Proteomes" id="UP001140206">
    <property type="component" value="Chromosome 4"/>
</dbReference>
<proteinExistence type="predicted"/>
<accession>A0AAV8D2P2</accession>
<dbReference type="Gene3D" id="1.10.110.10">
    <property type="entry name" value="Plant lipid-transfer and hydrophobic proteins"/>
    <property type="match status" value="1"/>
</dbReference>
<gene>
    <name evidence="2" type="ORF">LUZ62_071111</name>
</gene>
<dbReference type="SUPFAM" id="SSF47699">
    <property type="entry name" value="Bifunctional inhibitor/lipid-transfer protein/seed storage 2S albumin"/>
    <property type="match status" value="1"/>
</dbReference>
<dbReference type="InterPro" id="IPR000528">
    <property type="entry name" value="Plant_nsLTP"/>
</dbReference>
<sequence>MLHSKAPSLYVVKTPNEFTMNKRISNFIQKMVATLKTSYWTATILLLICCINVASATVDCTTVLSLISGCSNYVEFGDPEPVLGTACCDGMASMYRVASDSVENKRSTCDCLLGFITMYNPNATAVARLPGLCGVSLGFTIDPSTACDTIP</sequence>
<evidence type="ECO:0000259" key="1">
    <source>
        <dbReference type="Pfam" id="PF00234"/>
    </source>
</evidence>
<protein>
    <submittedName>
        <fullName evidence="2">Non-specific lipid-transfer protein</fullName>
    </submittedName>
</protein>
<evidence type="ECO:0000313" key="2">
    <source>
        <dbReference type="EMBL" id="KAJ4760736.1"/>
    </source>
</evidence>
<dbReference type="InterPro" id="IPR016140">
    <property type="entry name" value="Bifunc_inhib/LTP/seed_store"/>
</dbReference>
<keyword evidence="3" id="KW-1185">Reference proteome</keyword>
<dbReference type="AlphaFoldDB" id="A0AAV8D2P2"/>
<dbReference type="InterPro" id="IPR036312">
    <property type="entry name" value="Bifun_inhib/LTP/seed_sf"/>
</dbReference>
<name>A0AAV8D2P2_9POAL</name>
<organism evidence="2 3">
    <name type="scientific">Rhynchospora pubera</name>
    <dbReference type="NCBI Taxonomy" id="906938"/>
    <lineage>
        <taxon>Eukaryota</taxon>
        <taxon>Viridiplantae</taxon>
        <taxon>Streptophyta</taxon>
        <taxon>Embryophyta</taxon>
        <taxon>Tracheophyta</taxon>
        <taxon>Spermatophyta</taxon>
        <taxon>Magnoliopsida</taxon>
        <taxon>Liliopsida</taxon>
        <taxon>Poales</taxon>
        <taxon>Cyperaceae</taxon>
        <taxon>Cyperoideae</taxon>
        <taxon>Rhynchosporeae</taxon>
        <taxon>Rhynchospora</taxon>
    </lineage>
</organism>
<dbReference type="EMBL" id="JAMFTS010000004">
    <property type="protein sequence ID" value="KAJ4760736.1"/>
    <property type="molecule type" value="Genomic_DNA"/>
</dbReference>